<comment type="caution">
    <text evidence="24">The sequence shown here is derived from an EMBL/GenBank/DDBJ whole genome shotgun (WGS) entry which is preliminary data.</text>
</comment>
<dbReference type="InterPro" id="IPR036263">
    <property type="entry name" value="Chorismate_II_sf"/>
</dbReference>
<keyword evidence="13" id="KW-0413">Isomerase</keyword>
<feature type="binding site" evidence="19">
    <location>
        <position position="52"/>
    </location>
    <ligand>
        <name>substrate</name>
    </ligand>
</feature>
<dbReference type="PROSITE" id="PS51171">
    <property type="entry name" value="PREPHENATE_DEHYDR_3"/>
    <property type="match status" value="1"/>
</dbReference>
<protein>
    <recommendedName>
        <fullName evidence="8">Bifunctional chorismate mutase/prephenate dehydratase</fullName>
        <ecNumber evidence="7">4.2.1.51</ecNumber>
        <ecNumber evidence="6">5.4.99.5</ecNumber>
    </recommendedName>
    <alternativeName>
        <fullName evidence="17">Chorismate mutase-prephenate dehydratase</fullName>
    </alternativeName>
    <alternativeName>
        <fullName evidence="16">p-protein</fullName>
    </alternativeName>
</protein>
<feature type="binding site" evidence="19">
    <location>
        <position position="39"/>
    </location>
    <ligand>
        <name>substrate</name>
    </ligand>
</feature>
<evidence type="ECO:0000256" key="8">
    <source>
        <dbReference type="ARBA" id="ARBA00014401"/>
    </source>
</evidence>
<feature type="binding site" evidence="19">
    <location>
        <position position="28"/>
    </location>
    <ligand>
        <name>substrate</name>
    </ligand>
</feature>
<comment type="catalytic activity">
    <reaction evidence="18">
        <text>prephenate + H(+) = 3-phenylpyruvate + CO2 + H2O</text>
        <dbReference type="Rhea" id="RHEA:21648"/>
        <dbReference type="ChEBI" id="CHEBI:15377"/>
        <dbReference type="ChEBI" id="CHEBI:15378"/>
        <dbReference type="ChEBI" id="CHEBI:16526"/>
        <dbReference type="ChEBI" id="CHEBI:18005"/>
        <dbReference type="ChEBI" id="CHEBI:29934"/>
        <dbReference type="EC" id="4.2.1.51"/>
    </reaction>
</comment>
<dbReference type="PROSITE" id="PS51671">
    <property type="entry name" value="ACT"/>
    <property type="match status" value="1"/>
</dbReference>
<dbReference type="GO" id="GO:0004106">
    <property type="term" value="F:chorismate mutase activity"/>
    <property type="evidence" value="ECO:0007669"/>
    <property type="project" value="UniProtKB-EC"/>
</dbReference>
<dbReference type="InterPro" id="IPR008242">
    <property type="entry name" value="Chor_mutase/pphenate_deHydtase"/>
</dbReference>
<organism evidence="24">
    <name type="scientific">Desulfatirhabdium butyrativorans</name>
    <dbReference type="NCBI Taxonomy" id="340467"/>
    <lineage>
        <taxon>Bacteria</taxon>
        <taxon>Pseudomonadati</taxon>
        <taxon>Thermodesulfobacteriota</taxon>
        <taxon>Desulfobacteria</taxon>
        <taxon>Desulfobacterales</taxon>
        <taxon>Desulfatirhabdiaceae</taxon>
        <taxon>Desulfatirhabdium</taxon>
    </lineage>
</organism>
<keyword evidence="9" id="KW-0963">Cytoplasm</keyword>
<dbReference type="FunFam" id="3.40.190.10:FF:000034">
    <property type="entry name" value="Chorismate mutase/prephenate dehydratase"/>
    <property type="match status" value="1"/>
</dbReference>
<evidence type="ECO:0000256" key="20">
    <source>
        <dbReference type="PIRSR" id="PIRSR001500-2"/>
    </source>
</evidence>
<dbReference type="PANTHER" id="PTHR21022">
    <property type="entry name" value="PREPHENATE DEHYDRATASE P PROTEIN"/>
    <property type="match status" value="1"/>
</dbReference>
<dbReference type="EC" id="4.2.1.51" evidence="7"/>
<reference evidence="24" key="1">
    <citation type="journal article" date="2020" name="mSystems">
        <title>Genome- and Community-Level Interaction Insights into Carbon Utilization and Element Cycling Functions of Hydrothermarchaeota in Hydrothermal Sediment.</title>
        <authorList>
            <person name="Zhou Z."/>
            <person name="Liu Y."/>
            <person name="Xu W."/>
            <person name="Pan J."/>
            <person name="Luo Z.H."/>
            <person name="Li M."/>
        </authorList>
    </citation>
    <scope>NUCLEOTIDE SEQUENCE [LARGE SCALE GENOMIC DNA]</scope>
    <source>
        <strain evidence="24">SpSt-477</strain>
    </source>
</reference>
<evidence type="ECO:0000256" key="15">
    <source>
        <dbReference type="ARBA" id="ARBA00023268"/>
    </source>
</evidence>
<evidence type="ECO:0000256" key="10">
    <source>
        <dbReference type="ARBA" id="ARBA00022605"/>
    </source>
</evidence>
<evidence type="ECO:0000256" key="16">
    <source>
        <dbReference type="ARBA" id="ARBA00031175"/>
    </source>
</evidence>
<evidence type="ECO:0000256" key="17">
    <source>
        <dbReference type="ARBA" id="ARBA00031520"/>
    </source>
</evidence>
<dbReference type="GO" id="GO:0005737">
    <property type="term" value="C:cytoplasm"/>
    <property type="evidence" value="ECO:0007669"/>
    <property type="project" value="UniProtKB-SubCell"/>
</dbReference>
<name>A0A7C4VS70_9BACT</name>
<dbReference type="InterPro" id="IPR036979">
    <property type="entry name" value="CM_dom_sf"/>
</dbReference>
<evidence type="ECO:0000256" key="7">
    <source>
        <dbReference type="ARBA" id="ARBA00013147"/>
    </source>
</evidence>
<dbReference type="Pfam" id="PF01817">
    <property type="entry name" value="CM_2"/>
    <property type="match status" value="1"/>
</dbReference>
<dbReference type="NCBIfam" id="NF008865">
    <property type="entry name" value="PRK11898.1"/>
    <property type="match status" value="1"/>
</dbReference>
<dbReference type="Gene3D" id="1.20.59.10">
    <property type="entry name" value="Chorismate mutase"/>
    <property type="match status" value="1"/>
</dbReference>
<evidence type="ECO:0000256" key="13">
    <source>
        <dbReference type="ARBA" id="ARBA00023235"/>
    </source>
</evidence>
<evidence type="ECO:0000256" key="18">
    <source>
        <dbReference type="ARBA" id="ARBA00047848"/>
    </source>
</evidence>
<evidence type="ECO:0000313" key="24">
    <source>
        <dbReference type="EMBL" id="HGU34550.1"/>
    </source>
</evidence>
<dbReference type="InterPro" id="IPR002912">
    <property type="entry name" value="ACT_dom"/>
</dbReference>
<feature type="binding site" evidence="19">
    <location>
        <position position="11"/>
    </location>
    <ligand>
        <name>substrate</name>
    </ligand>
</feature>
<keyword evidence="15" id="KW-0511">Multifunctional enzyme</keyword>
<evidence type="ECO:0000256" key="19">
    <source>
        <dbReference type="PIRSR" id="PIRSR001500-1"/>
    </source>
</evidence>
<comment type="function">
    <text evidence="2">Catalyzes the Claisen rearrangement of chorismate to prephenate and the decarboxylation/dehydration of prephenate to phenylpyruvate.</text>
</comment>
<dbReference type="GO" id="GO:0046417">
    <property type="term" value="P:chorismate metabolic process"/>
    <property type="evidence" value="ECO:0007669"/>
    <property type="project" value="InterPro"/>
</dbReference>
<dbReference type="UniPathway" id="UPA00121">
    <property type="reaction ID" value="UER00345"/>
</dbReference>
<comment type="subcellular location">
    <subcellularLocation>
        <location evidence="3">Cytoplasm</location>
    </subcellularLocation>
</comment>
<dbReference type="PROSITE" id="PS51168">
    <property type="entry name" value="CHORISMATE_MUT_2"/>
    <property type="match status" value="1"/>
</dbReference>
<dbReference type="Gene3D" id="3.40.190.10">
    <property type="entry name" value="Periplasmic binding protein-like II"/>
    <property type="match status" value="2"/>
</dbReference>
<feature type="binding site" evidence="19">
    <location>
        <position position="87"/>
    </location>
    <ligand>
        <name>substrate</name>
    </ligand>
</feature>
<feature type="domain" description="Chorismate mutase" evidence="21">
    <location>
        <begin position="1"/>
        <end position="91"/>
    </location>
</feature>
<keyword evidence="10" id="KW-0028">Amino-acid biosynthesis</keyword>
<dbReference type="UniPathway" id="UPA00120">
    <property type="reaction ID" value="UER00203"/>
</dbReference>
<comment type="pathway">
    <text evidence="4">Amino-acid biosynthesis; L-phenylalanine biosynthesis; phenylpyruvate from prephenate: step 1/1.</text>
</comment>
<dbReference type="PIRSF" id="PIRSF001500">
    <property type="entry name" value="Chor_mut_pdt_Ppr"/>
    <property type="match status" value="1"/>
</dbReference>
<dbReference type="PANTHER" id="PTHR21022:SF19">
    <property type="entry name" value="PREPHENATE DEHYDRATASE-RELATED"/>
    <property type="match status" value="1"/>
</dbReference>
<evidence type="ECO:0000256" key="11">
    <source>
        <dbReference type="ARBA" id="ARBA00023141"/>
    </source>
</evidence>
<proteinExistence type="predicted"/>
<dbReference type="EMBL" id="DSUH01000389">
    <property type="protein sequence ID" value="HGU34550.1"/>
    <property type="molecule type" value="Genomic_DNA"/>
</dbReference>
<feature type="site" description="Essential for prephenate dehydratase activity" evidence="20">
    <location>
        <position position="259"/>
    </location>
</feature>
<dbReference type="CDD" id="cd04905">
    <property type="entry name" value="ACT_CM-PDT"/>
    <property type="match status" value="1"/>
</dbReference>
<keyword evidence="14 24" id="KW-0456">Lyase</keyword>
<dbReference type="Pfam" id="PF00800">
    <property type="entry name" value="PDT"/>
    <property type="match status" value="1"/>
</dbReference>
<evidence type="ECO:0000256" key="12">
    <source>
        <dbReference type="ARBA" id="ARBA00023222"/>
    </source>
</evidence>
<dbReference type="FunFam" id="3.30.70.260:FF:000012">
    <property type="entry name" value="Prephenate dehydratase"/>
    <property type="match status" value="1"/>
</dbReference>
<evidence type="ECO:0000256" key="6">
    <source>
        <dbReference type="ARBA" id="ARBA00012404"/>
    </source>
</evidence>
<dbReference type="SUPFAM" id="SSF55021">
    <property type="entry name" value="ACT-like"/>
    <property type="match status" value="1"/>
</dbReference>
<evidence type="ECO:0000256" key="5">
    <source>
        <dbReference type="ARBA" id="ARBA00004817"/>
    </source>
</evidence>
<dbReference type="SUPFAM" id="SSF53850">
    <property type="entry name" value="Periplasmic binding protein-like II"/>
    <property type="match status" value="1"/>
</dbReference>
<gene>
    <name evidence="24" type="primary">pheA</name>
    <name evidence="24" type="ORF">ENS29_17155</name>
</gene>
<feature type="domain" description="Prephenate dehydratase" evidence="22">
    <location>
        <begin position="91"/>
        <end position="266"/>
    </location>
</feature>
<feature type="binding site" evidence="19">
    <location>
        <position position="48"/>
    </location>
    <ligand>
        <name>substrate</name>
    </ligand>
</feature>
<evidence type="ECO:0000259" key="23">
    <source>
        <dbReference type="PROSITE" id="PS51671"/>
    </source>
</evidence>
<accession>A0A7C4VS70</accession>
<evidence type="ECO:0000256" key="14">
    <source>
        <dbReference type="ARBA" id="ARBA00023239"/>
    </source>
</evidence>
<evidence type="ECO:0000256" key="9">
    <source>
        <dbReference type="ARBA" id="ARBA00022490"/>
    </source>
</evidence>
<dbReference type="GO" id="GO:0004664">
    <property type="term" value="F:prephenate dehydratase activity"/>
    <property type="evidence" value="ECO:0007669"/>
    <property type="project" value="UniProtKB-EC"/>
</dbReference>
<evidence type="ECO:0000256" key="4">
    <source>
        <dbReference type="ARBA" id="ARBA00004741"/>
    </source>
</evidence>
<dbReference type="Gene3D" id="3.30.70.260">
    <property type="match status" value="1"/>
</dbReference>
<dbReference type="InterPro" id="IPR001086">
    <property type="entry name" value="Preph_deHydtase"/>
</dbReference>
<dbReference type="GO" id="GO:0009094">
    <property type="term" value="P:L-phenylalanine biosynthetic process"/>
    <property type="evidence" value="ECO:0007669"/>
    <property type="project" value="UniProtKB-UniPathway"/>
</dbReference>
<evidence type="ECO:0000256" key="3">
    <source>
        <dbReference type="ARBA" id="ARBA00004496"/>
    </source>
</evidence>
<dbReference type="EC" id="5.4.99.5" evidence="6"/>
<dbReference type="SMART" id="SM00830">
    <property type="entry name" value="CM_2"/>
    <property type="match status" value="1"/>
</dbReference>
<evidence type="ECO:0000259" key="22">
    <source>
        <dbReference type="PROSITE" id="PS51171"/>
    </source>
</evidence>
<dbReference type="FunFam" id="3.40.190.10:FF:000029">
    <property type="entry name" value="Chorismate mutase/Prephenate dehydratase"/>
    <property type="match status" value="1"/>
</dbReference>
<dbReference type="CDD" id="cd13630">
    <property type="entry name" value="PBP2_PDT_1"/>
    <property type="match status" value="1"/>
</dbReference>
<dbReference type="InterPro" id="IPR002701">
    <property type="entry name" value="CM_II_prokaryot"/>
</dbReference>
<evidence type="ECO:0000259" key="21">
    <source>
        <dbReference type="PROSITE" id="PS51168"/>
    </source>
</evidence>
<dbReference type="AlphaFoldDB" id="A0A7C4VS70"/>
<comment type="pathway">
    <text evidence="5">Metabolic intermediate biosynthesis; prephenate biosynthesis; prephenate from chorismate: step 1/1.</text>
</comment>
<comment type="catalytic activity">
    <reaction evidence="1">
        <text>chorismate = prephenate</text>
        <dbReference type="Rhea" id="RHEA:13897"/>
        <dbReference type="ChEBI" id="CHEBI:29748"/>
        <dbReference type="ChEBI" id="CHEBI:29934"/>
        <dbReference type="EC" id="5.4.99.5"/>
    </reaction>
</comment>
<dbReference type="SUPFAM" id="SSF48600">
    <property type="entry name" value="Chorismate mutase II"/>
    <property type="match status" value="1"/>
</dbReference>
<sequence length="362" mass="39671">MSAEERLNALRAEIDDIDARILDLINRRLHCAREIGDLKSRMGAKILDVSREKRIFERLKALNQGMLHTEVLHHVFTEIIAACREIQGPVTVGYLGPEGTFSHVAAIRQFGHMAQLVPLSSIPDVFDRVEKGAVGYGVVPVENSVEGPVHVTLDLLLETSLNILAEIYLDISHDLWAKGGGLSDVRTVYSHPQALAQCRKWLATNVPQAALVACDSTASAAALAAEQENTAAISGREAAEKHGLIALAEKIEDSGRNTTRFLVVGKDASKPSGADKTSLVFATAHVPGALYRVLEPLNALSINMVKLESRPARTANWTYHFFVDIEGHLMDPTIQTVVNEMKKRTMFVRWLGSYPKAVGDVR</sequence>
<feature type="binding site" evidence="19">
    <location>
        <position position="83"/>
    </location>
    <ligand>
        <name>substrate</name>
    </ligand>
</feature>
<evidence type="ECO:0000256" key="2">
    <source>
        <dbReference type="ARBA" id="ARBA00002364"/>
    </source>
</evidence>
<keyword evidence="11" id="KW-0057">Aromatic amino acid biosynthesis</keyword>
<keyword evidence="12" id="KW-0584">Phenylalanine biosynthesis</keyword>
<feature type="domain" description="ACT" evidence="23">
    <location>
        <begin position="278"/>
        <end position="355"/>
    </location>
</feature>
<dbReference type="InterPro" id="IPR045865">
    <property type="entry name" value="ACT-like_dom_sf"/>
</dbReference>
<evidence type="ECO:0000256" key="1">
    <source>
        <dbReference type="ARBA" id="ARBA00000824"/>
    </source>
</evidence>